<evidence type="ECO:0000313" key="13">
    <source>
        <dbReference type="EMBL" id="CDY17215.1"/>
    </source>
</evidence>
<evidence type="ECO:0000313" key="14">
    <source>
        <dbReference type="Proteomes" id="UP000028999"/>
    </source>
</evidence>
<keyword evidence="14" id="KW-1185">Reference proteome</keyword>
<dbReference type="Gramene" id="CDY17215">
    <property type="protein sequence ID" value="CDY17215"/>
    <property type="gene ID" value="GSBRNA2T00095286001"/>
</dbReference>
<evidence type="ECO:0000256" key="5">
    <source>
        <dbReference type="ARBA" id="ARBA00022771"/>
    </source>
</evidence>
<protein>
    <recommendedName>
        <fullName evidence="3">RING-type E3 ubiquitin transferase</fullName>
        <ecNumber evidence="3">2.3.2.27</ecNumber>
    </recommendedName>
</protein>
<evidence type="ECO:0000256" key="4">
    <source>
        <dbReference type="ARBA" id="ARBA00022723"/>
    </source>
</evidence>
<evidence type="ECO:0000313" key="12">
    <source>
        <dbReference type="EMBL" id="CAF2095750.1"/>
    </source>
</evidence>
<evidence type="ECO:0000256" key="10">
    <source>
        <dbReference type="SAM" id="Phobius"/>
    </source>
</evidence>
<feature type="domain" description="RING-type" evidence="11">
    <location>
        <begin position="93"/>
        <end position="135"/>
    </location>
</feature>
<dbReference type="InterPro" id="IPR001841">
    <property type="entry name" value="Znf_RING"/>
</dbReference>
<comment type="similarity">
    <text evidence="8">Belongs to the RING-type zinc finger family. ATL subfamily.</text>
</comment>
<dbReference type="EMBL" id="LK032071">
    <property type="protein sequence ID" value="CDY17215.1"/>
    <property type="molecule type" value="Genomic_DNA"/>
</dbReference>
<keyword evidence="10" id="KW-0812">Transmembrane</keyword>
<organism evidence="13 14">
    <name type="scientific">Brassica napus</name>
    <name type="common">Rape</name>
    <dbReference type="NCBI Taxonomy" id="3708"/>
    <lineage>
        <taxon>Eukaryota</taxon>
        <taxon>Viridiplantae</taxon>
        <taxon>Streptophyta</taxon>
        <taxon>Embryophyta</taxon>
        <taxon>Tracheophyta</taxon>
        <taxon>Spermatophyta</taxon>
        <taxon>Magnoliopsida</taxon>
        <taxon>eudicotyledons</taxon>
        <taxon>Gunneridae</taxon>
        <taxon>Pentapetalae</taxon>
        <taxon>rosids</taxon>
        <taxon>malvids</taxon>
        <taxon>Brassicales</taxon>
        <taxon>Brassicaceae</taxon>
        <taxon>Brassiceae</taxon>
        <taxon>Brassica</taxon>
    </lineage>
</organism>
<comment type="catalytic activity">
    <reaction evidence="1">
        <text>S-ubiquitinyl-[E2 ubiquitin-conjugating enzyme]-L-cysteine + [acceptor protein]-L-lysine = [E2 ubiquitin-conjugating enzyme]-L-cysteine + N(6)-ubiquitinyl-[acceptor protein]-L-lysine.</text>
        <dbReference type="EC" id="2.3.2.27"/>
    </reaction>
</comment>
<reference evidence="12" key="3">
    <citation type="submission" date="2021-01" db="EMBL/GenBank/DDBJ databases">
        <authorList>
            <consortium name="Genoscope - CEA"/>
            <person name="William W."/>
        </authorList>
    </citation>
    <scope>NUCLEOTIDE SEQUENCE</scope>
</reference>
<dbReference type="SUPFAM" id="SSF57850">
    <property type="entry name" value="RING/U-box"/>
    <property type="match status" value="2"/>
</dbReference>
<proteinExistence type="inferred from homology"/>
<dbReference type="Proteomes" id="UP001295469">
    <property type="component" value="Chromosome A05"/>
</dbReference>
<dbReference type="PROSITE" id="PS50089">
    <property type="entry name" value="ZF_RING_2"/>
    <property type="match status" value="2"/>
</dbReference>
<gene>
    <name evidence="13" type="primary">BnaA05g09730D</name>
    <name evidence="12" type="ORF">DARMORV10_A05P11630.1</name>
    <name evidence="13" type="ORF">GSBRNA2T00095286001</name>
</gene>
<dbReference type="EC" id="2.3.2.27" evidence="3"/>
<evidence type="ECO:0000256" key="7">
    <source>
        <dbReference type="ARBA" id="ARBA00022833"/>
    </source>
</evidence>
<dbReference type="EMBL" id="HG994359">
    <property type="protein sequence ID" value="CAF2095750.1"/>
    <property type="molecule type" value="Genomic_DNA"/>
</dbReference>
<dbReference type="STRING" id="3708.A0A078FRR6"/>
<dbReference type="AlphaFoldDB" id="A0A078FRR6"/>
<name>A0A078FRR6_BRANA</name>
<feature type="transmembrane region" description="Helical" evidence="10">
    <location>
        <begin position="161"/>
        <end position="186"/>
    </location>
</feature>
<dbReference type="InterPro" id="IPR053238">
    <property type="entry name" value="RING-H2_zinc_finger"/>
</dbReference>
<reference evidence="13" key="2">
    <citation type="submission" date="2014-06" db="EMBL/GenBank/DDBJ databases">
        <authorList>
            <person name="Genoscope - CEA"/>
        </authorList>
    </citation>
    <scope>NUCLEOTIDE SEQUENCE</scope>
</reference>
<evidence type="ECO:0000256" key="6">
    <source>
        <dbReference type="ARBA" id="ARBA00022786"/>
    </source>
</evidence>
<dbReference type="OMA" id="MEVMTIV"/>
<keyword evidence="4" id="KW-0479">Metal-binding</keyword>
<dbReference type="GO" id="GO:0061630">
    <property type="term" value="F:ubiquitin protein ligase activity"/>
    <property type="evidence" value="ECO:0007669"/>
    <property type="project" value="UniProtKB-EC"/>
</dbReference>
<dbReference type="Pfam" id="PF13639">
    <property type="entry name" value="zf-RING_2"/>
    <property type="match status" value="2"/>
</dbReference>
<feature type="domain" description="RING-type" evidence="11">
    <location>
        <begin position="242"/>
        <end position="284"/>
    </location>
</feature>
<dbReference type="GO" id="GO:0008270">
    <property type="term" value="F:zinc ion binding"/>
    <property type="evidence" value="ECO:0007669"/>
    <property type="project" value="UniProtKB-KW"/>
</dbReference>
<dbReference type="SMART" id="SM00184">
    <property type="entry name" value="RING"/>
    <property type="match status" value="2"/>
</dbReference>
<evidence type="ECO:0000259" key="11">
    <source>
        <dbReference type="PROSITE" id="PS50089"/>
    </source>
</evidence>
<keyword evidence="10" id="KW-1133">Transmembrane helix</keyword>
<dbReference type="PaxDb" id="3708-A0A078FRR6"/>
<evidence type="ECO:0000256" key="8">
    <source>
        <dbReference type="ARBA" id="ARBA00024209"/>
    </source>
</evidence>
<dbReference type="PANTHER" id="PTHR14155">
    <property type="entry name" value="RING FINGER DOMAIN-CONTAINING"/>
    <property type="match status" value="1"/>
</dbReference>
<keyword evidence="10" id="KW-0472">Membrane</keyword>
<accession>A0A078FRR6</accession>
<dbReference type="PANTHER" id="PTHR14155:SF607">
    <property type="entry name" value="RING-TYPE DOMAIN-CONTAINING PROTEIN"/>
    <property type="match status" value="1"/>
</dbReference>
<keyword evidence="5 9" id="KW-0863">Zinc-finger</keyword>
<evidence type="ECO:0000256" key="9">
    <source>
        <dbReference type="PROSITE-ProRule" id="PRU00175"/>
    </source>
</evidence>
<reference evidence="13 14" key="1">
    <citation type="journal article" date="2014" name="Science">
        <title>Plant genetics. Early allopolyploid evolution in the post-Neolithic Brassica napus oilseed genome.</title>
        <authorList>
            <person name="Chalhoub B."/>
            <person name="Denoeud F."/>
            <person name="Liu S."/>
            <person name="Parkin I.A."/>
            <person name="Tang H."/>
            <person name="Wang X."/>
            <person name="Chiquet J."/>
            <person name="Belcram H."/>
            <person name="Tong C."/>
            <person name="Samans B."/>
            <person name="Correa M."/>
            <person name="Da Silva C."/>
            <person name="Just J."/>
            <person name="Falentin C."/>
            <person name="Koh C.S."/>
            <person name="Le Clainche I."/>
            <person name="Bernard M."/>
            <person name="Bento P."/>
            <person name="Noel B."/>
            <person name="Labadie K."/>
            <person name="Alberti A."/>
            <person name="Charles M."/>
            <person name="Arnaud D."/>
            <person name="Guo H."/>
            <person name="Daviaud C."/>
            <person name="Alamery S."/>
            <person name="Jabbari K."/>
            <person name="Zhao M."/>
            <person name="Edger P.P."/>
            <person name="Chelaifa H."/>
            <person name="Tack D."/>
            <person name="Lassalle G."/>
            <person name="Mestiri I."/>
            <person name="Schnel N."/>
            <person name="Le Paslier M.C."/>
            <person name="Fan G."/>
            <person name="Renault V."/>
            <person name="Bayer P.E."/>
            <person name="Golicz A.A."/>
            <person name="Manoli S."/>
            <person name="Lee T.H."/>
            <person name="Thi V.H."/>
            <person name="Chalabi S."/>
            <person name="Hu Q."/>
            <person name="Fan C."/>
            <person name="Tollenaere R."/>
            <person name="Lu Y."/>
            <person name="Battail C."/>
            <person name="Shen J."/>
            <person name="Sidebottom C.H."/>
            <person name="Wang X."/>
            <person name="Canaguier A."/>
            <person name="Chauveau A."/>
            <person name="Berard A."/>
            <person name="Deniot G."/>
            <person name="Guan M."/>
            <person name="Liu Z."/>
            <person name="Sun F."/>
            <person name="Lim Y.P."/>
            <person name="Lyons E."/>
            <person name="Town C.D."/>
            <person name="Bancroft I."/>
            <person name="Wang X."/>
            <person name="Meng J."/>
            <person name="Ma J."/>
            <person name="Pires J.C."/>
            <person name="King G.J."/>
            <person name="Brunel D."/>
            <person name="Delourme R."/>
            <person name="Renard M."/>
            <person name="Aury J.M."/>
            <person name="Adams K.L."/>
            <person name="Batley J."/>
            <person name="Snowdon R.J."/>
            <person name="Tost J."/>
            <person name="Edwards D."/>
            <person name="Zhou Y."/>
            <person name="Hua W."/>
            <person name="Sharpe A.G."/>
            <person name="Paterson A.H."/>
            <person name="Guan C."/>
            <person name="Wincker P."/>
        </authorList>
    </citation>
    <scope>NUCLEOTIDE SEQUENCE [LARGE SCALE GENOMIC DNA]</scope>
    <source>
        <strain evidence="14">cv. Darmor-bzh</strain>
    </source>
</reference>
<evidence type="ECO:0000256" key="2">
    <source>
        <dbReference type="ARBA" id="ARBA00004906"/>
    </source>
</evidence>
<dbReference type="Gene3D" id="3.30.40.10">
    <property type="entry name" value="Zinc/RING finger domain, C3HC4 (zinc finger)"/>
    <property type="match status" value="2"/>
</dbReference>
<evidence type="ECO:0000256" key="3">
    <source>
        <dbReference type="ARBA" id="ARBA00012483"/>
    </source>
</evidence>
<comment type="pathway">
    <text evidence="2">Protein modification; protein ubiquitination.</text>
</comment>
<keyword evidence="6" id="KW-0833">Ubl conjugation pathway</keyword>
<keyword evidence="7" id="KW-0862">Zinc</keyword>
<dbReference type="InterPro" id="IPR013083">
    <property type="entry name" value="Znf_RING/FYVE/PHD"/>
</dbReference>
<dbReference type="Proteomes" id="UP000028999">
    <property type="component" value="Unassembled WGS sequence"/>
</dbReference>
<sequence length="302" mass="34261">MGFNDPSLNSIILWFAAVTSLLTISVIFIFLFMCLLKRRRLVDVLPETEDDHHHRRREPPGQGLSASVIAAFPTFSYKPDNNDPESNNQEIECPVCLGLIPKNVVIKVLPNCKHMFDEECIGRWLESHVTCPVCRRMAEPMASTGDKIKEMGFNDPSLNSIILWFAAVTSPLIISVIFIFLCMCFLKRRRFVDALPETEDDHHHRRETPCQGLSASVIAAFPTFSYKPDNNDTESNNQEIECPVCLRLIPKNVVIKVLPNCKHMFDEDCIGRWLETHVTCPVCRRMAEPMASTGDKVLESIV</sequence>
<evidence type="ECO:0000256" key="1">
    <source>
        <dbReference type="ARBA" id="ARBA00000900"/>
    </source>
</evidence>
<feature type="transmembrane region" description="Helical" evidence="10">
    <location>
        <begin position="12"/>
        <end position="36"/>
    </location>
</feature>